<dbReference type="InterPro" id="IPR036251">
    <property type="entry name" value="Arg_repress_C_sf"/>
</dbReference>
<protein>
    <recommendedName>
        <fullName evidence="3">Arginine repressor</fullName>
    </recommendedName>
</protein>
<keyword evidence="3" id="KW-0055">Arginine biosynthesis</keyword>
<dbReference type="GO" id="GO:0034618">
    <property type="term" value="F:arginine binding"/>
    <property type="evidence" value="ECO:0007669"/>
    <property type="project" value="InterPro"/>
</dbReference>
<keyword evidence="3" id="KW-0804">Transcription</keyword>
<comment type="pathway">
    <text evidence="3">Amino-acid biosynthesis; L-arginine biosynthesis [regulation].</text>
</comment>
<dbReference type="GO" id="GO:0003677">
    <property type="term" value="F:DNA binding"/>
    <property type="evidence" value="ECO:0007669"/>
    <property type="project" value="UniProtKB-KW"/>
</dbReference>
<accession>A0A0U0T6T0</accession>
<dbReference type="GO" id="GO:0005737">
    <property type="term" value="C:cytoplasm"/>
    <property type="evidence" value="ECO:0007669"/>
    <property type="project" value="UniProtKB-SubCell"/>
</dbReference>
<comment type="function">
    <text evidence="1 3">Regulates arginine biosynthesis genes.</text>
</comment>
<dbReference type="UniPathway" id="UPA00068"/>
<evidence type="ECO:0000256" key="3">
    <source>
        <dbReference type="HAMAP-Rule" id="MF_00173"/>
    </source>
</evidence>
<dbReference type="PANTHER" id="PTHR34471:SF1">
    <property type="entry name" value="ARGININE REPRESSOR"/>
    <property type="match status" value="1"/>
</dbReference>
<keyword evidence="3" id="KW-0028">Amino-acid biosynthesis</keyword>
<reference evidence="6" key="1">
    <citation type="submission" date="2015-03" db="EMBL/GenBank/DDBJ databases">
        <authorList>
            <consortium name="Pathogen Informatics"/>
        </authorList>
    </citation>
    <scope>NUCLEOTIDE SEQUENCE [LARGE SCALE GENOMIC DNA]</scope>
    <source>
        <strain evidence="6">K00500041</strain>
    </source>
</reference>
<evidence type="ECO:0000313" key="6">
    <source>
        <dbReference type="Proteomes" id="UP000038802"/>
    </source>
</evidence>
<dbReference type="GO" id="GO:0051259">
    <property type="term" value="P:protein complex oligomerization"/>
    <property type="evidence" value="ECO:0007669"/>
    <property type="project" value="InterPro"/>
</dbReference>
<feature type="domain" description="Arginine repressor C-terminal" evidence="4">
    <location>
        <begin position="2"/>
        <end position="52"/>
    </location>
</feature>
<dbReference type="STRING" id="115862.BBG46_08745"/>
<keyword evidence="3" id="KW-0238">DNA-binding</keyword>
<dbReference type="Proteomes" id="UP000038802">
    <property type="component" value="Unassembled WGS sequence"/>
</dbReference>
<dbReference type="GO" id="GO:0006526">
    <property type="term" value="P:L-arginine biosynthetic process"/>
    <property type="evidence" value="ECO:0007669"/>
    <property type="project" value="UniProtKB-UniPathway"/>
</dbReference>
<dbReference type="AlphaFoldDB" id="A0A0U0T6T0"/>
<keyword evidence="3" id="KW-0963">Cytoplasm</keyword>
<dbReference type="SUPFAM" id="SSF55252">
    <property type="entry name" value="C-terminal domain of arginine repressor"/>
    <property type="match status" value="1"/>
</dbReference>
<evidence type="ECO:0000256" key="1">
    <source>
        <dbReference type="ARBA" id="ARBA00002095"/>
    </source>
</evidence>
<evidence type="ECO:0000313" key="5">
    <source>
        <dbReference type="EMBL" id="COW69791.1"/>
    </source>
</evidence>
<evidence type="ECO:0000256" key="2">
    <source>
        <dbReference type="ARBA" id="ARBA00022491"/>
    </source>
</evidence>
<comment type="subcellular location">
    <subcellularLocation>
        <location evidence="3">Cytoplasm</location>
    </subcellularLocation>
</comment>
<dbReference type="InterPro" id="IPR001669">
    <property type="entry name" value="Arg_repress"/>
</dbReference>
<dbReference type="Pfam" id="PF02863">
    <property type="entry name" value="Arg_repressor_C"/>
    <property type="match status" value="1"/>
</dbReference>
<keyword evidence="3" id="KW-0805">Transcription regulation</keyword>
<organism evidence="5 6">
    <name type="scientific">Mycobacterium tuberculosis</name>
    <dbReference type="NCBI Taxonomy" id="1773"/>
    <lineage>
        <taxon>Bacteria</taxon>
        <taxon>Bacillati</taxon>
        <taxon>Actinomycetota</taxon>
        <taxon>Actinomycetes</taxon>
        <taxon>Mycobacteriales</taxon>
        <taxon>Mycobacteriaceae</taxon>
        <taxon>Mycobacterium</taxon>
        <taxon>Mycobacterium tuberculosis complex</taxon>
    </lineage>
</organism>
<dbReference type="Gene3D" id="3.30.1360.40">
    <property type="match status" value="1"/>
</dbReference>
<gene>
    <name evidence="3 5" type="primary">argR</name>
    <name evidence="5" type="ORF">ERS007703_04068</name>
</gene>
<evidence type="ECO:0000259" key="4">
    <source>
        <dbReference type="Pfam" id="PF02863"/>
    </source>
</evidence>
<dbReference type="GO" id="GO:0003700">
    <property type="term" value="F:DNA-binding transcription factor activity"/>
    <property type="evidence" value="ECO:0007669"/>
    <property type="project" value="UniProtKB-UniRule"/>
</dbReference>
<comment type="similarity">
    <text evidence="3">Belongs to the ArgR family.</text>
</comment>
<sequence>MLRTPPGAAHYLASAIDRAALPQVVGTIAGDDTILVVAREPTTGAQLAGMFENLR</sequence>
<dbReference type="EMBL" id="CSAE01000646">
    <property type="protein sequence ID" value="COW69791.1"/>
    <property type="molecule type" value="Genomic_DNA"/>
</dbReference>
<proteinExistence type="inferred from homology"/>
<name>A0A0U0T6T0_MYCTX</name>
<dbReference type="GO" id="GO:1900079">
    <property type="term" value="P:regulation of arginine biosynthetic process"/>
    <property type="evidence" value="ECO:0007669"/>
    <property type="project" value="UniProtKB-UniRule"/>
</dbReference>
<dbReference type="InterPro" id="IPR020899">
    <property type="entry name" value="Arg_repress_C"/>
</dbReference>
<dbReference type="HAMAP" id="MF_00173">
    <property type="entry name" value="Arg_repressor"/>
    <property type="match status" value="1"/>
</dbReference>
<dbReference type="PANTHER" id="PTHR34471">
    <property type="entry name" value="ARGININE REPRESSOR"/>
    <property type="match status" value="1"/>
</dbReference>
<keyword evidence="2 3" id="KW-0678">Repressor</keyword>